<evidence type="ECO:0000313" key="1">
    <source>
        <dbReference type="EMBL" id="KAF4663515.1"/>
    </source>
</evidence>
<dbReference type="EMBL" id="JABANN010000287">
    <property type="protein sequence ID" value="KAF4663515.1"/>
    <property type="molecule type" value="Genomic_DNA"/>
</dbReference>
<reference evidence="1 2" key="1">
    <citation type="submission" date="2020-04" db="EMBL/GenBank/DDBJ databases">
        <title>Perkinsus olseni comparative genomics.</title>
        <authorList>
            <person name="Bogema D.R."/>
        </authorList>
    </citation>
    <scope>NUCLEOTIDE SEQUENCE [LARGE SCALE GENOMIC DNA]</scope>
    <source>
        <strain evidence="1">ATCC PRA-31</strain>
    </source>
</reference>
<name>A0A7J6LW71_PEROL</name>
<comment type="caution">
    <text evidence="1">The sequence shown here is derived from an EMBL/GenBank/DDBJ whole genome shotgun (WGS) entry which is preliminary data.</text>
</comment>
<proteinExistence type="predicted"/>
<protein>
    <submittedName>
        <fullName evidence="1">Uncharacterized protein</fullName>
    </submittedName>
</protein>
<organism evidence="1 2">
    <name type="scientific">Perkinsus olseni</name>
    <name type="common">Perkinsus atlanticus</name>
    <dbReference type="NCBI Taxonomy" id="32597"/>
    <lineage>
        <taxon>Eukaryota</taxon>
        <taxon>Sar</taxon>
        <taxon>Alveolata</taxon>
        <taxon>Perkinsozoa</taxon>
        <taxon>Perkinsea</taxon>
        <taxon>Perkinsida</taxon>
        <taxon>Perkinsidae</taxon>
        <taxon>Perkinsus</taxon>
    </lineage>
</organism>
<dbReference type="AlphaFoldDB" id="A0A7J6LW71"/>
<dbReference type="Proteomes" id="UP000572268">
    <property type="component" value="Unassembled WGS sequence"/>
</dbReference>
<accession>A0A7J6LW71</accession>
<gene>
    <name evidence="1" type="ORF">FOL46_004707</name>
</gene>
<sequence length="770" mass="85149">MITAPCYTTTKYSAAALLHLRRAFSVTLKEQAKLLEATKWDKLPEGDWLRQDPKGMKKTLDCRSIAALQNLSELFWDESVTGPTARKELLKRVKAWEAAIDKRASQPAAAWRMLVAARKAYYVATSNLEAANAVTRALAECRGRADISDMLQSSSPEKSCDASARTFEDTMDDLSSVPMQRRTFSEQPIVVLSAGEIASADEVIHDDQIAFRAPQATAARDKRIPDVRAEILSGSLVGSDPDNILDRQHRMVFATNLPFGVTREDIAHALGNINRYLTHNKYKSMRMVMLITSAIRKRLRSNEIGRIVDVEIFNSRASSADAISNSSQNFVAHESRITALIEFETEKAAMMCRSNVARLFGIVCTSADDVSNRVMRLEPATFKRTLMVTRVAWQYMLSEVLESIGSIITADTDARLEMRVRNAPIFEIPNTDLSEPSIPLKELRVTCESAATANIRQDPQVSIDEVLRLEGLRNAEARGSAVDGGRETTVDLLADTRWFVQEQLNDGIFCLRFPTFADTYTAMKKLTSPGVVLLGDKVPQVEFSAKSLSFVSSHVEGVEVGDETSGGIYVDFLLPERSAKYLDARDTPLSIDGIPSREMAKPCHSDSVTSITGTDLQRPMFKELSAAMPKKPEDFTVADVRAYGNSKREYESAAAAKLALKLFGSFDALPPFPQEYATQSPALLQAFLGWRKADYPSGITTFNATCGRQDYIPGTGRTITPGPARCILSYVLGERLIDFEGARQLEEARVRAHLDVNVTLVRDFASPHNG</sequence>
<evidence type="ECO:0000313" key="2">
    <source>
        <dbReference type="Proteomes" id="UP000572268"/>
    </source>
</evidence>